<dbReference type="InterPro" id="IPR024651">
    <property type="entry name" value="FAD-SLDH_ssu"/>
</dbReference>
<dbReference type="EMBL" id="FNVQ01000004">
    <property type="protein sequence ID" value="SEG76288.1"/>
    <property type="molecule type" value="Genomic_DNA"/>
</dbReference>
<dbReference type="Proteomes" id="UP000236745">
    <property type="component" value="Unassembled WGS sequence"/>
</dbReference>
<name>A0A1H6CTW8_9GAMM</name>
<reference evidence="1 2" key="1">
    <citation type="submission" date="2016-10" db="EMBL/GenBank/DDBJ databases">
        <authorList>
            <person name="de Groot N.N."/>
        </authorList>
    </citation>
    <scope>NUCLEOTIDE SEQUENCE [LARGE SCALE GENOMIC DNA]</scope>
    <source>
        <strain evidence="1 2">DSM 22012</strain>
    </source>
</reference>
<proteinExistence type="predicted"/>
<dbReference type="Pfam" id="PF12318">
    <property type="entry name" value="FAD-SLDH"/>
    <property type="match status" value="1"/>
</dbReference>
<dbReference type="PROSITE" id="PS51318">
    <property type="entry name" value="TAT"/>
    <property type="match status" value="1"/>
</dbReference>
<accession>A0A1H6CTW8</accession>
<evidence type="ECO:0000313" key="2">
    <source>
        <dbReference type="Proteomes" id="UP000236745"/>
    </source>
</evidence>
<dbReference type="RefSeq" id="WP_104004531.1">
    <property type="nucleotide sequence ID" value="NZ_FNVQ01000004.1"/>
</dbReference>
<dbReference type="InterPro" id="IPR006311">
    <property type="entry name" value="TAT_signal"/>
</dbReference>
<protein>
    <submittedName>
        <fullName evidence="1">Membrane bound FAD containing D-sorbitol dehydrogenase</fullName>
    </submittedName>
</protein>
<gene>
    <name evidence="1" type="ORF">SAMN05444390_104139</name>
</gene>
<organism evidence="1 2">
    <name type="scientific">Marinobacterium lutimaris</name>
    <dbReference type="NCBI Taxonomy" id="568106"/>
    <lineage>
        <taxon>Bacteria</taxon>
        <taxon>Pseudomonadati</taxon>
        <taxon>Pseudomonadota</taxon>
        <taxon>Gammaproteobacteria</taxon>
        <taxon>Oceanospirillales</taxon>
        <taxon>Oceanospirillaceae</taxon>
        <taxon>Marinobacterium</taxon>
    </lineage>
</organism>
<dbReference type="AlphaFoldDB" id="A0A1H6CTW8"/>
<sequence>MSRNNNERELQSLSRRKLLMAGAALGAGGLLGVQLPVSAALAAEPGVAPFMELSRLLVNHQLDEGVGQRMWQLLQQENAQLDSQVAAVLKIAQAENAKIVEDFFPAITEGELQDLAYQIIFGWYAGCLNTSKTAESFAFAQALTFQNTADVITIPSYGLTGPNEWADRPNVPVLPLRDF</sequence>
<evidence type="ECO:0000313" key="1">
    <source>
        <dbReference type="EMBL" id="SEG76288.1"/>
    </source>
</evidence>
<dbReference type="OrthoDB" id="8722893at2"/>
<keyword evidence="2" id="KW-1185">Reference proteome</keyword>